<evidence type="ECO:0000313" key="1">
    <source>
        <dbReference type="EMBL" id="KAI3826865.1"/>
    </source>
</evidence>
<comment type="caution">
    <text evidence="1">The sequence shown here is derived from an EMBL/GenBank/DDBJ whole genome shotgun (WGS) entry which is preliminary data.</text>
</comment>
<proteinExistence type="predicted"/>
<keyword evidence="2" id="KW-1185">Reference proteome</keyword>
<organism evidence="1 2">
    <name type="scientific">Smallanthus sonchifolius</name>
    <dbReference type="NCBI Taxonomy" id="185202"/>
    <lineage>
        <taxon>Eukaryota</taxon>
        <taxon>Viridiplantae</taxon>
        <taxon>Streptophyta</taxon>
        <taxon>Embryophyta</taxon>
        <taxon>Tracheophyta</taxon>
        <taxon>Spermatophyta</taxon>
        <taxon>Magnoliopsida</taxon>
        <taxon>eudicotyledons</taxon>
        <taxon>Gunneridae</taxon>
        <taxon>Pentapetalae</taxon>
        <taxon>asterids</taxon>
        <taxon>campanulids</taxon>
        <taxon>Asterales</taxon>
        <taxon>Asteraceae</taxon>
        <taxon>Asteroideae</taxon>
        <taxon>Heliantheae alliance</taxon>
        <taxon>Millerieae</taxon>
        <taxon>Smallanthus</taxon>
    </lineage>
</organism>
<reference evidence="2" key="1">
    <citation type="journal article" date="2022" name="Mol. Ecol. Resour.">
        <title>The genomes of chicory, endive, great burdock and yacon provide insights into Asteraceae palaeo-polyploidization history and plant inulin production.</title>
        <authorList>
            <person name="Fan W."/>
            <person name="Wang S."/>
            <person name="Wang H."/>
            <person name="Wang A."/>
            <person name="Jiang F."/>
            <person name="Liu H."/>
            <person name="Zhao H."/>
            <person name="Xu D."/>
            <person name="Zhang Y."/>
        </authorList>
    </citation>
    <scope>NUCLEOTIDE SEQUENCE [LARGE SCALE GENOMIC DNA]</scope>
    <source>
        <strain evidence="2">cv. Yunnan</strain>
    </source>
</reference>
<gene>
    <name evidence="1" type="ORF">L1987_00924</name>
</gene>
<accession>A0ACB9K3W5</accession>
<protein>
    <submittedName>
        <fullName evidence="1">Uncharacterized protein</fullName>
    </submittedName>
</protein>
<evidence type="ECO:0000313" key="2">
    <source>
        <dbReference type="Proteomes" id="UP001056120"/>
    </source>
</evidence>
<dbReference type="Proteomes" id="UP001056120">
    <property type="component" value="Linkage Group LG01"/>
</dbReference>
<name>A0ACB9K3W5_9ASTR</name>
<reference evidence="1 2" key="2">
    <citation type="journal article" date="2022" name="Mol. Ecol. Resour.">
        <title>The genomes of chicory, endive, great burdock and yacon provide insights into Asteraceae paleo-polyploidization history and plant inulin production.</title>
        <authorList>
            <person name="Fan W."/>
            <person name="Wang S."/>
            <person name="Wang H."/>
            <person name="Wang A."/>
            <person name="Jiang F."/>
            <person name="Liu H."/>
            <person name="Zhao H."/>
            <person name="Xu D."/>
            <person name="Zhang Y."/>
        </authorList>
    </citation>
    <scope>NUCLEOTIDE SEQUENCE [LARGE SCALE GENOMIC DNA]</scope>
    <source>
        <strain evidence="2">cv. Yunnan</strain>
        <tissue evidence="1">Leaves</tissue>
    </source>
</reference>
<sequence>MAEVGIGFAANLLAKIGEQLIVKTFRHLGYVLYYKNYINSLVEQLNKLEIKSKGRTLEVEEAIRNGDIVAPQVDEWFTNVDIVFEDSTKFLQEEVPTNQPILKGKFANLKLLDLRGCHWLERISPGVISSLSRLEELDTGSKWWGDEEGDASLTELESLTNLIYLGIRIKSSNFLPKNSLFEKLQRYVISVGVHIEKARSFNNRMLLLKHESTDTNLGGGIDKLLKKNTEKVFLSGDGMKTALKELVPGGFQQVKNLTVESCNGEGTEYLSDYSYSSNGAGVFSNLEKLRMEKMWLLKGILRHNSQGLPTKSFSRLRKIHLSVLPEITHLFTQSVAKNLVLLESLHIEYCTNMQQVIVNPWPSTPESTTENKIPFPKLTELILNDVVSLICFSQGANLQVEFPQLKVLKLEYLQNFYTFCPEEINMASKGNYRSAKFQSLVDHKVEFSSLAELTITNVGNVKEVWCGHLPNLVHLQGLYIQFCHMMEEVISIQRPSITTIEEKIVFLKLKEVILFGLNRLTYFCRGIDHVEFPQLRVLRLRWLTHFRTFCQDDTTAGRPSSVFDDKVTFPSLETLEVSELDSVEELWSSQLAASQFGKLKSLRVDKCHKLVNIFPSDLQTLFPNLEKLEVEKCDSLEQVWGSQGVQIRNLKSVHVYECPKLKNLCSFHTFKGLSSLQILDICRCKMMEAVVADDHKHGKLNELLSLNKLEEVKLAFLPNLNYFSHTKCDMELAELTQVIVKSCPDMYTFSVSSVITPNLKFAVIDDAESWLGDLNSTMRHRFSNWEY</sequence>
<dbReference type="EMBL" id="CM042018">
    <property type="protein sequence ID" value="KAI3826865.1"/>
    <property type="molecule type" value="Genomic_DNA"/>
</dbReference>